<evidence type="ECO:0000256" key="14">
    <source>
        <dbReference type="ARBA" id="ARBA00049296"/>
    </source>
</evidence>
<comment type="catalytic activity">
    <reaction evidence="10">
        <text>12-octadecanoyloxy-octadecanoate + H2O = 12-hydroxyoctadecanoate + octadecanoate + H(+)</text>
        <dbReference type="Rhea" id="RHEA:52080"/>
        <dbReference type="ChEBI" id="CHEBI:15377"/>
        <dbReference type="ChEBI" id="CHEBI:15378"/>
        <dbReference type="ChEBI" id="CHEBI:25629"/>
        <dbReference type="ChEBI" id="CHEBI:84201"/>
        <dbReference type="ChEBI" id="CHEBI:136330"/>
    </reaction>
    <physiologicalReaction direction="left-to-right" evidence="10">
        <dbReference type="Rhea" id="RHEA:52081"/>
    </physiologicalReaction>
</comment>
<feature type="transmembrane region" description="Helical" evidence="17">
    <location>
        <begin position="106"/>
        <end position="127"/>
    </location>
</feature>
<evidence type="ECO:0000256" key="5">
    <source>
        <dbReference type="ARBA" id="ARBA00022989"/>
    </source>
</evidence>
<comment type="catalytic activity">
    <reaction evidence="16">
        <text>12-(9Z-hexadecenoyloxy)-octadecanoate + H2O = 12-hydroxyoctadecanoate + (9Z)-hexadecenoate + H(+)</text>
        <dbReference type="Rhea" id="RHEA:52072"/>
        <dbReference type="ChEBI" id="CHEBI:15377"/>
        <dbReference type="ChEBI" id="CHEBI:15378"/>
        <dbReference type="ChEBI" id="CHEBI:32372"/>
        <dbReference type="ChEBI" id="CHEBI:84201"/>
        <dbReference type="ChEBI" id="CHEBI:136312"/>
    </reaction>
    <physiologicalReaction direction="left-to-right" evidence="16">
        <dbReference type="Rhea" id="RHEA:52073"/>
    </physiologicalReaction>
</comment>
<dbReference type="Pfam" id="PF04750">
    <property type="entry name" value="Far-17a_AIG1"/>
    <property type="match status" value="1"/>
</dbReference>
<dbReference type="PANTHER" id="PTHR10989">
    <property type="entry name" value="ANDROGEN-INDUCED PROTEIN 1-RELATED"/>
    <property type="match status" value="1"/>
</dbReference>
<keyword evidence="6 17" id="KW-0472">Membrane</keyword>
<proteinExistence type="inferred from homology"/>
<comment type="catalytic activity">
    <reaction evidence="14">
        <text>13-(9Z-octadecenoyloxy)-octadecanoate + H2O = 13-hydroxy-octadecanoate + (9Z)-octadecenoate + H(+)</text>
        <dbReference type="Rhea" id="RHEA:52064"/>
        <dbReference type="ChEBI" id="CHEBI:15377"/>
        <dbReference type="ChEBI" id="CHEBI:15378"/>
        <dbReference type="ChEBI" id="CHEBI:30823"/>
        <dbReference type="ChEBI" id="CHEBI:136303"/>
        <dbReference type="ChEBI" id="CHEBI:136304"/>
    </reaction>
    <physiologicalReaction direction="left-to-right" evidence="14">
        <dbReference type="Rhea" id="RHEA:52065"/>
    </physiologicalReaction>
</comment>
<evidence type="ECO:0000256" key="7">
    <source>
        <dbReference type="ARBA" id="ARBA00047368"/>
    </source>
</evidence>
<evidence type="ECO:0000256" key="13">
    <source>
        <dbReference type="ARBA" id="ARBA00049221"/>
    </source>
</evidence>
<evidence type="ECO:0000256" key="12">
    <source>
        <dbReference type="ARBA" id="ARBA00048800"/>
    </source>
</evidence>
<feature type="transmembrane region" description="Helical" evidence="17">
    <location>
        <begin position="36"/>
        <end position="56"/>
    </location>
</feature>
<keyword evidence="19" id="KW-1185">Reference proteome</keyword>
<sequence>MAVLGIVFRFVFATIWCGSLYYDIRYQPRLGFEWYIYKLVMLTNLNFVSVLLSLSFSSKNLSFSFTFNKKSSANHSLQITCALFWVLYAIEPELVMPHWVAQLIPAWLNHVTHTLPIVYVMGELLLFDGEHPARRSSMSMAFMHIFIYFVIIYAVRVVDKYWLYPLLELLSVELHVVVFIVSVVGYYWLIKLSTTLSSCFRGLFIIYYIYIFIIIYLLVTLVLSWQVALHIPIGQLQKADRMTYSTSAQGLANAERRTIRPRLHFRRQLTRQHAKWPT</sequence>
<keyword evidence="4 17" id="KW-0812">Transmembrane</keyword>
<feature type="transmembrane region" description="Helical" evidence="17">
    <location>
        <begin position="202"/>
        <end position="225"/>
    </location>
</feature>
<evidence type="ECO:0000256" key="3">
    <source>
        <dbReference type="ARBA" id="ARBA00009300"/>
    </source>
</evidence>
<comment type="catalytic activity">
    <reaction evidence="11">
        <text>12-(9Z-octadecenoyloxy)-octadecanoate + H2O = 12-hydroxyoctadecanoate + (9Z)-octadecenoate + H(+)</text>
        <dbReference type="Rhea" id="RHEA:52060"/>
        <dbReference type="ChEBI" id="CHEBI:15377"/>
        <dbReference type="ChEBI" id="CHEBI:15378"/>
        <dbReference type="ChEBI" id="CHEBI:30823"/>
        <dbReference type="ChEBI" id="CHEBI:84201"/>
        <dbReference type="ChEBI" id="CHEBI:136302"/>
    </reaction>
    <physiologicalReaction direction="left-to-right" evidence="11">
        <dbReference type="Rhea" id="RHEA:52061"/>
    </physiologicalReaction>
</comment>
<dbReference type="GO" id="GO:0016020">
    <property type="term" value="C:membrane"/>
    <property type="evidence" value="ECO:0007669"/>
    <property type="project" value="InterPro"/>
</dbReference>
<dbReference type="Proteomes" id="UP000050761">
    <property type="component" value="Unassembled WGS sequence"/>
</dbReference>
<dbReference type="InterPro" id="IPR006838">
    <property type="entry name" value="ADTRP_AIG1"/>
</dbReference>
<evidence type="ECO:0000256" key="16">
    <source>
        <dbReference type="ARBA" id="ARBA00049428"/>
    </source>
</evidence>
<evidence type="ECO:0000313" key="18">
    <source>
        <dbReference type="EMBL" id="VDP00132.1"/>
    </source>
</evidence>
<evidence type="ECO:0000313" key="20">
    <source>
        <dbReference type="WBParaSite" id="HPBE_0001459201-mRNA-1"/>
    </source>
</evidence>
<feature type="transmembrane region" description="Helical" evidence="17">
    <location>
        <begin position="170"/>
        <end position="190"/>
    </location>
</feature>
<dbReference type="EMBL" id="UZAH01028441">
    <property type="protein sequence ID" value="VDP00132.1"/>
    <property type="molecule type" value="Genomic_DNA"/>
</dbReference>
<name>A0A183G0H1_HELPZ</name>
<comment type="catalytic activity">
    <reaction evidence="15">
        <text>13-(9Z-hexadecenoyloxy)-octadecanoate + H2O = 13-hydroxy-octadecanoate + (9Z)-hexadecenoate + H(+)</text>
        <dbReference type="Rhea" id="RHEA:52076"/>
        <dbReference type="ChEBI" id="CHEBI:15377"/>
        <dbReference type="ChEBI" id="CHEBI:15378"/>
        <dbReference type="ChEBI" id="CHEBI:32372"/>
        <dbReference type="ChEBI" id="CHEBI:136304"/>
        <dbReference type="ChEBI" id="CHEBI:136315"/>
    </reaction>
    <physiologicalReaction direction="left-to-right" evidence="15">
        <dbReference type="Rhea" id="RHEA:52077"/>
    </physiologicalReaction>
</comment>
<comment type="subcellular location">
    <subcellularLocation>
        <location evidence="2">Endomembrane system</location>
        <topology evidence="2">Multi-pass membrane protein</topology>
    </subcellularLocation>
</comment>
<gene>
    <name evidence="18" type="ORF">HPBE_LOCUS14593</name>
</gene>
<dbReference type="AlphaFoldDB" id="A0A183G0H1"/>
<evidence type="ECO:0000313" key="19">
    <source>
        <dbReference type="Proteomes" id="UP000050761"/>
    </source>
</evidence>
<dbReference type="OrthoDB" id="1898221at2759"/>
<protein>
    <submittedName>
        <fullName evidence="20">Transmembrane protein</fullName>
    </submittedName>
</protein>
<comment type="catalytic activity">
    <reaction evidence="7">
        <text>12-hexadecanoyloxy-octadecanoate + H2O = 12-hydroxyoctadecanoate + hexadecanoate + H(+)</text>
        <dbReference type="Rhea" id="RHEA:52056"/>
        <dbReference type="ChEBI" id="CHEBI:7896"/>
        <dbReference type="ChEBI" id="CHEBI:15377"/>
        <dbReference type="ChEBI" id="CHEBI:15378"/>
        <dbReference type="ChEBI" id="CHEBI:83677"/>
        <dbReference type="ChEBI" id="CHEBI:84201"/>
    </reaction>
    <physiologicalReaction direction="left-to-right" evidence="7">
        <dbReference type="Rhea" id="RHEA:52057"/>
    </physiologicalReaction>
</comment>
<accession>A0A3P7ZII0</accession>
<reference evidence="20" key="2">
    <citation type="submission" date="2019-09" db="UniProtKB">
        <authorList>
            <consortium name="WormBaseParasite"/>
        </authorList>
    </citation>
    <scope>IDENTIFICATION</scope>
</reference>
<evidence type="ECO:0000256" key="17">
    <source>
        <dbReference type="SAM" id="Phobius"/>
    </source>
</evidence>
<feature type="transmembrane region" description="Helical" evidence="17">
    <location>
        <begin position="6"/>
        <end position="24"/>
    </location>
</feature>
<comment type="similarity">
    <text evidence="3">Belongs to the AIG1 family.</text>
</comment>
<evidence type="ECO:0000256" key="8">
    <source>
        <dbReference type="ARBA" id="ARBA00047427"/>
    </source>
</evidence>
<dbReference type="GO" id="GO:0012505">
    <property type="term" value="C:endomembrane system"/>
    <property type="evidence" value="ECO:0007669"/>
    <property type="project" value="UniProtKB-SubCell"/>
</dbReference>
<comment type="catalytic activity">
    <reaction evidence="8">
        <text>13-octadecanoyloxy-octadecanoate + H2O = 13-hydroxy-octadecanoate + octadecanoate + H(+)</text>
        <dbReference type="Rhea" id="RHEA:52084"/>
        <dbReference type="ChEBI" id="CHEBI:15377"/>
        <dbReference type="ChEBI" id="CHEBI:15378"/>
        <dbReference type="ChEBI" id="CHEBI:25629"/>
        <dbReference type="ChEBI" id="CHEBI:136304"/>
        <dbReference type="ChEBI" id="CHEBI:136335"/>
    </reaction>
    <physiologicalReaction direction="left-to-right" evidence="8">
        <dbReference type="Rhea" id="RHEA:52085"/>
    </physiologicalReaction>
</comment>
<evidence type="ECO:0000256" key="4">
    <source>
        <dbReference type="ARBA" id="ARBA00022692"/>
    </source>
</evidence>
<dbReference type="PANTHER" id="PTHR10989:SF23">
    <property type="entry name" value="FAR-17A_AIG1-LIKE PROTEIN"/>
    <property type="match status" value="1"/>
</dbReference>
<evidence type="ECO:0000256" key="15">
    <source>
        <dbReference type="ARBA" id="ARBA00049322"/>
    </source>
</evidence>
<comment type="catalytic activity">
    <reaction evidence="1">
        <text>9-(9Z-hexadecenoyloxy)-octadecanoate + H2O = (9Z)-hexadecenoate + 9-hydroxy-octadecanoate + H(+)</text>
        <dbReference type="Rhea" id="RHEA:52068"/>
        <dbReference type="ChEBI" id="CHEBI:15377"/>
        <dbReference type="ChEBI" id="CHEBI:15378"/>
        <dbReference type="ChEBI" id="CHEBI:32372"/>
        <dbReference type="ChEBI" id="CHEBI:136286"/>
        <dbReference type="ChEBI" id="CHEBI:136309"/>
    </reaction>
    <physiologicalReaction direction="left-to-right" evidence="1">
        <dbReference type="Rhea" id="RHEA:52069"/>
    </physiologicalReaction>
</comment>
<evidence type="ECO:0000256" key="6">
    <source>
        <dbReference type="ARBA" id="ARBA00023136"/>
    </source>
</evidence>
<comment type="catalytic activity">
    <reaction evidence="13">
        <text>9-octadecanoyloxy-octadecanoate + H2O = 9-hydroxy-octadecanoate + octadecanoate + H(+)</text>
        <dbReference type="Rhea" id="RHEA:52096"/>
        <dbReference type="ChEBI" id="CHEBI:15377"/>
        <dbReference type="ChEBI" id="CHEBI:15378"/>
        <dbReference type="ChEBI" id="CHEBI:25629"/>
        <dbReference type="ChEBI" id="CHEBI:136286"/>
        <dbReference type="ChEBI" id="CHEBI:136373"/>
    </reaction>
    <physiologicalReaction direction="left-to-right" evidence="13">
        <dbReference type="Rhea" id="RHEA:52097"/>
    </physiologicalReaction>
</comment>
<evidence type="ECO:0000256" key="9">
    <source>
        <dbReference type="ARBA" id="ARBA00047863"/>
    </source>
</evidence>
<keyword evidence="5 17" id="KW-1133">Transmembrane helix</keyword>
<evidence type="ECO:0000256" key="11">
    <source>
        <dbReference type="ARBA" id="ARBA00048701"/>
    </source>
</evidence>
<evidence type="ECO:0000256" key="1">
    <source>
        <dbReference type="ARBA" id="ARBA00000923"/>
    </source>
</evidence>
<organism evidence="19 20">
    <name type="scientific">Heligmosomoides polygyrus</name>
    <name type="common">Parasitic roundworm</name>
    <dbReference type="NCBI Taxonomy" id="6339"/>
    <lineage>
        <taxon>Eukaryota</taxon>
        <taxon>Metazoa</taxon>
        <taxon>Ecdysozoa</taxon>
        <taxon>Nematoda</taxon>
        <taxon>Chromadorea</taxon>
        <taxon>Rhabditida</taxon>
        <taxon>Rhabditina</taxon>
        <taxon>Rhabditomorpha</taxon>
        <taxon>Strongyloidea</taxon>
        <taxon>Heligmosomidae</taxon>
        <taxon>Heligmosomoides</taxon>
    </lineage>
</organism>
<feature type="transmembrane region" description="Helical" evidence="17">
    <location>
        <begin position="139"/>
        <end position="158"/>
    </location>
</feature>
<accession>A0A183G0H1</accession>
<comment type="catalytic activity">
    <reaction evidence="9">
        <text>9-hexadecanoyloxy-octadecanoate + H2O = 9-hydroxy-octadecanoate + hexadecanoate + H(+)</text>
        <dbReference type="Rhea" id="RHEA:52052"/>
        <dbReference type="ChEBI" id="CHEBI:7896"/>
        <dbReference type="ChEBI" id="CHEBI:15377"/>
        <dbReference type="ChEBI" id="CHEBI:15378"/>
        <dbReference type="ChEBI" id="CHEBI:83670"/>
        <dbReference type="ChEBI" id="CHEBI:136286"/>
    </reaction>
    <physiologicalReaction direction="left-to-right" evidence="9">
        <dbReference type="Rhea" id="RHEA:52053"/>
    </physiologicalReaction>
</comment>
<comment type="catalytic activity">
    <reaction evidence="12">
        <text>9-(9Z-octadecenoyloxy)-octadecanoate + H2O = 9-hydroxy-octadecanoate + (9Z)-octadecenoate + H(+)</text>
        <dbReference type="Rhea" id="RHEA:52048"/>
        <dbReference type="ChEBI" id="CHEBI:15377"/>
        <dbReference type="ChEBI" id="CHEBI:15378"/>
        <dbReference type="ChEBI" id="CHEBI:30823"/>
        <dbReference type="ChEBI" id="CHEBI:136282"/>
        <dbReference type="ChEBI" id="CHEBI:136286"/>
    </reaction>
    <physiologicalReaction direction="left-to-right" evidence="12">
        <dbReference type="Rhea" id="RHEA:52049"/>
    </physiologicalReaction>
</comment>
<dbReference type="WBParaSite" id="HPBE_0001459201-mRNA-1">
    <property type="protein sequence ID" value="HPBE_0001459201-mRNA-1"/>
    <property type="gene ID" value="HPBE_0001459201"/>
</dbReference>
<reference evidence="18 19" key="1">
    <citation type="submission" date="2018-11" db="EMBL/GenBank/DDBJ databases">
        <authorList>
            <consortium name="Pathogen Informatics"/>
        </authorList>
    </citation>
    <scope>NUCLEOTIDE SEQUENCE [LARGE SCALE GENOMIC DNA]</scope>
</reference>
<evidence type="ECO:0000256" key="2">
    <source>
        <dbReference type="ARBA" id="ARBA00004127"/>
    </source>
</evidence>
<evidence type="ECO:0000256" key="10">
    <source>
        <dbReference type="ARBA" id="ARBA00048680"/>
    </source>
</evidence>